<comment type="function">
    <text evidence="1">Acts as a defensive agent. Recognizes blood group fucosylated oligosaccharides including A, B, H and Lewis B-type antigens. Does not recognize Lewis A antigen and has low affinity for monovalent haptens.</text>
</comment>
<evidence type="ECO:0000259" key="8">
    <source>
        <dbReference type="PROSITE" id="PS50022"/>
    </source>
</evidence>
<dbReference type="SUPFAM" id="SSF82171">
    <property type="entry name" value="DPP6 N-terminal domain-like"/>
    <property type="match status" value="1"/>
</dbReference>
<dbReference type="Pfam" id="PF18582">
    <property type="entry name" value="HZS_alpha"/>
    <property type="match status" value="1"/>
</dbReference>
<accession>A0A286RJA3</accession>
<dbReference type="Pfam" id="PF07676">
    <property type="entry name" value="PD40"/>
    <property type="match status" value="1"/>
</dbReference>
<dbReference type="InterPro" id="IPR051941">
    <property type="entry name" value="BG_Antigen-Binding_Lectin"/>
</dbReference>
<dbReference type="GO" id="GO:0010185">
    <property type="term" value="P:regulation of cellular defense response"/>
    <property type="evidence" value="ECO:0007669"/>
    <property type="project" value="UniProtKB-ARBA"/>
</dbReference>
<dbReference type="Pfam" id="PF00754">
    <property type="entry name" value="F5_F8_type_C"/>
    <property type="match status" value="1"/>
</dbReference>
<reference evidence="9 10" key="1">
    <citation type="journal article" name="Front. Microbiol.">
        <title>Sugar Metabolism of the First Thermophilic Planctomycete Thermogutta terrifontis: Comparative Genomic and Transcriptomic Approaches.</title>
        <authorList>
            <person name="Elcheninov A.G."/>
            <person name="Menzel P."/>
            <person name="Gudbergsdottir S.R."/>
            <person name="Slesarev A.I."/>
            <person name="Kadnikov V.V."/>
            <person name="Krogh A."/>
            <person name="Bonch-Osmolovskaya E.A."/>
            <person name="Peng X."/>
            <person name="Kublanov I.V."/>
        </authorList>
    </citation>
    <scope>NUCLEOTIDE SEQUENCE [LARGE SCALE GENOMIC DNA]</scope>
    <source>
        <strain evidence="9 10">R1</strain>
    </source>
</reference>
<dbReference type="InterPro" id="IPR011659">
    <property type="entry name" value="WD40"/>
</dbReference>
<dbReference type="Gene3D" id="2.60.120.260">
    <property type="entry name" value="Galactose-binding domain-like"/>
    <property type="match status" value="1"/>
</dbReference>
<dbReference type="KEGG" id="ttf:THTE_3436"/>
<evidence type="ECO:0000256" key="3">
    <source>
        <dbReference type="ARBA" id="ARBA00011233"/>
    </source>
</evidence>
<evidence type="ECO:0000256" key="1">
    <source>
        <dbReference type="ARBA" id="ARBA00002219"/>
    </source>
</evidence>
<dbReference type="PANTHER" id="PTHR45713">
    <property type="entry name" value="FTP DOMAIN-CONTAINING PROTEIN"/>
    <property type="match status" value="1"/>
</dbReference>
<keyword evidence="4" id="KW-0479">Metal-binding</keyword>
<protein>
    <recommendedName>
        <fullName evidence="8">F5/8 type C domain-containing protein</fullName>
    </recommendedName>
</protein>
<evidence type="ECO:0000256" key="6">
    <source>
        <dbReference type="ARBA" id="ARBA00022837"/>
    </source>
</evidence>
<gene>
    <name evidence="9" type="ORF">THTE_3436</name>
</gene>
<dbReference type="SMART" id="SM00607">
    <property type="entry name" value="FTP"/>
    <property type="match status" value="1"/>
</dbReference>
<dbReference type="InterPro" id="IPR011042">
    <property type="entry name" value="6-blade_b-propeller_TolB-like"/>
</dbReference>
<dbReference type="GO" id="GO:0042806">
    <property type="term" value="F:fucose binding"/>
    <property type="evidence" value="ECO:0007669"/>
    <property type="project" value="UniProtKB-ARBA"/>
</dbReference>
<evidence type="ECO:0000313" key="10">
    <source>
        <dbReference type="Proteomes" id="UP000215086"/>
    </source>
</evidence>
<comment type="subunit">
    <text evidence="3">Homotrimer.</text>
</comment>
<dbReference type="Proteomes" id="UP000215086">
    <property type="component" value="Chromosome"/>
</dbReference>
<dbReference type="PANTHER" id="PTHR45713:SF6">
    <property type="entry name" value="F5_8 TYPE C DOMAIN-CONTAINING PROTEIN"/>
    <property type="match status" value="1"/>
</dbReference>
<dbReference type="InterPro" id="IPR000421">
    <property type="entry name" value="FA58C"/>
</dbReference>
<dbReference type="Gene3D" id="2.120.10.30">
    <property type="entry name" value="TolB, C-terminal domain"/>
    <property type="match status" value="1"/>
</dbReference>
<keyword evidence="5" id="KW-0430">Lectin</keyword>
<evidence type="ECO:0000313" key="9">
    <source>
        <dbReference type="EMBL" id="ASV76038.1"/>
    </source>
</evidence>
<sequence length="943" mass="105981">MQPVLAGGPSQRDEIQVTITRQDLERDYLRQVELREWSTAAQQARTTADDARGACDGIKDGKWGFHTERESRPWWQVDLGRQYLVESIVVYNRCDTVASRSARLQVLISPDGGQWTQVYQHDGSVFYGFTDGRPLRITLNKLPARFVRAQLPDTEYLHLDEVEVYAEENGEVRNVALYKAADQSSLSMWSRWHPEGAPHARCYPVQKTVERGLALAEELLQFASLDPEAGRIIGEEMEKLRQIAAEARSPEAADQNVTRELYLRACLVSRRIALLNPLLNFESLVFVKRKPPVFHHMSDQHYGWWCRPDGGLYILEGWKSEAPRLRCLTSSLPSGSVIRPDISYDGKRILFTYARYYPELHKHPNKLDKNNIPEDAFYHVYEVNVDGTELRRLTYGKFDDIDARYLPDGRIVFLSTRRGVATQVLPDVNQVTTAPQPDCYVRCGGGPERPVAIYTLHVMNGDGSNIRPISAFESFEWHPCVDFSGRILYARWDYVDRHNQPFMGLWSTLPDGTGVQAVYGNFTWNPLSVFEARPVPGSHKIVFTASAHHSITGGSLVLLDPRRGTDDEAPLTRLTPEVCFPESEGWPAHYYANPYPLSEKFFLVSWSDKPLADHGGQMDDAGPGLYLYDAFGNLHLIYQDPEIGCECPLPLAPRPRPPAVASESQALARDTATCVIADVYAGMPTVARAAVKKLRIVGLPVKTHPTMNYPELGLTHEDPGKFVLGTVPVEPDGSAYFRVPAGISVFFQALDERGMALRTMRSAVYFQPGQTASCIGCHESRQMAPPSKTIAALRKEPQPIQPGPVGSWPLDYNELVQPVLDRHCVRCHNPSGEGKNWDLSAGQSWETLVRYGKPSLADLVLEGYRRGRSLPGEGLAARAPLISLLVKGHYQVALQAEDWERLIIWMDLYGQKRGYFDDRQYQELVNLREQLRGVLVGMADAAP</sequence>
<keyword evidence="7" id="KW-1015">Disulfide bond</keyword>
<proteinExistence type="inferred from homology"/>
<dbReference type="PROSITE" id="PS50022">
    <property type="entry name" value="FA58C_3"/>
    <property type="match status" value="1"/>
</dbReference>
<evidence type="ECO:0000256" key="7">
    <source>
        <dbReference type="ARBA" id="ARBA00023157"/>
    </source>
</evidence>
<evidence type="ECO:0000256" key="5">
    <source>
        <dbReference type="ARBA" id="ARBA00022734"/>
    </source>
</evidence>
<evidence type="ECO:0000256" key="2">
    <source>
        <dbReference type="ARBA" id="ARBA00010147"/>
    </source>
</evidence>
<dbReference type="InterPro" id="IPR008979">
    <property type="entry name" value="Galactose-bd-like_sf"/>
</dbReference>
<keyword evidence="10" id="KW-1185">Reference proteome</keyword>
<dbReference type="EMBL" id="CP018477">
    <property type="protein sequence ID" value="ASV76038.1"/>
    <property type="molecule type" value="Genomic_DNA"/>
</dbReference>
<keyword evidence="6" id="KW-0106">Calcium</keyword>
<dbReference type="SUPFAM" id="SSF49785">
    <property type="entry name" value="Galactose-binding domain-like"/>
    <property type="match status" value="1"/>
</dbReference>
<organism evidence="9 10">
    <name type="scientific">Thermogutta terrifontis</name>
    <dbReference type="NCBI Taxonomy" id="1331910"/>
    <lineage>
        <taxon>Bacteria</taxon>
        <taxon>Pseudomonadati</taxon>
        <taxon>Planctomycetota</taxon>
        <taxon>Planctomycetia</taxon>
        <taxon>Pirellulales</taxon>
        <taxon>Thermoguttaceae</taxon>
        <taxon>Thermogutta</taxon>
    </lineage>
</organism>
<dbReference type="GO" id="GO:0046872">
    <property type="term" value="F:metal ion binding"/>
    <property type="evidence" value="ECO:0007669"/>
    <property type="project" value="UniProtKB-KW"/>
</dbReference>
<evidence type="ECO:0000256" key="4">
    <source>
        <dbReference type="ARBA" id="ARBA00022723"/>
    </source>
</evidence>
<dbReference type="InterPro" id="IPR040698">
    <property type="entry name" value="HZS_alpha_mid"/>
</dbReference>
<dbReference type="InterPro" id="IPR006585">
    <property type="entry name" value="FTP1"/>
</dbReference>
<name>A0A286RJA3_9BACT</name>
<comment type="similarity">
    <text evidence="2">Belongs to the fucolectin family.</text>
</comment>
<feature type="domain" description="F5/8 type C" evidence="8">
    <location>
        <begin position="17"/>
        <end position="167"/>
    </location>
</feature>
<dbReference type="AlphaFoldDB" id="A0A286RJA3"/>